<dbReference type="InterPro" id="IPR009078">
    <property type="entry name" value="Ferritin-like_SF"/>
</dbReference>
<keyword evidence="4" id="KW-0238">DNA-binding</keyword>
<dbReference type="PANTHER" id="PTHR42932">
    <property type="entry name" value="GENERAL STRESS PROTEIN 20U"/>
    <property type="match status" value="1"/>
</dbReference>
<evidence type="ECO:0000313" key="5">
    <source>
        <dbReference type="Proteomes" id="UP000184192"/>
    </source>
</evidence>
<dbReference type="SUPFAM" id="SSF47240">
    <property type="entry name" value="Ferritin-like"/>
    <property type="match status" value="1"/>
</dbReference>
<dbReference type="PIRSF" id="PIRSF005900">
    <property type="entry name" value="Dps"/>
    <property type="match status" value="1"/>
</dbReference>
<comment type="similarity">
    <text evidence="1 2">Belongs to the Dps family.</text>
</comment>
<evidence type="ECO:0000259" key="3">
    <source>
        <dbReference type="Pfam" id="PF00210"/>
    </source>
</evidence>
<dbReference type="PROSITE" id="PS00819">
    <property type="entry name" value="DPS_2"/>
    <property type="match status" value="1"/>
</dbReference>
<dbReference type="InterPro" id="IPR002177">
    <property type="entry name" value="DPS_DNA-bd"/>
</dbReference>
<dbReference type="RefSeq" id="WP_025836005.1">
    <property type="nucleotide sequence ID" value="NZ_FQZN01000057.1"/>
</dbReference>
<dbReference type="eggNOG" id="COG0783">
    <property type="taxonomic scope" value="Bacteria"/>
</dbReference>
<dbReference type="InterPro" id="IPR012347">
    <property type="entry name" value="Ferritin-like"/>
</dbReference>
<accession>A0A1M6LXS0</accession>
<reference evidence="5" key="1">
    <citation type="submission" date="2016-11" db="EMBL/GenBank/DDBJ databases">
        <authorList>
            <person name="Varghese N."/>
            <person name="Submissions S."/>
        </authorList>
    </citation>
    <scope>NUCLEOTIDE SEQUENCE [LARGE SCALE GENOMIC DNA]</scope>
    <source>
        <strain evidence="5">DSM 26884</strain>
    </source>
</reference>
<dbReference type="AlphaFoldDB" id="A0A1M6LXS0"/>
<organism evidence="4 5">
    <name type="scientific">Bacteroides stercorirosoris</name>
    <dbReference type="NCBI Taxonomy" id="871324"/>
    <lineage>
        <taxon>Bacteria</taxon>
        <taxon>Pseudomonadati</taxon>
        <taxon>Bacteroidota</taxon>
        <taxon>Bacteroidia</taxon>
        <taxon>Bacteroidales</taxon>
        <taxon>Bacteroidaceae</taxon>
        <taxon>Bacteroides</taxon>
    </lineage>
</organism>
<dbReference type="PANTHER" id="PTHR42932:SF1">
    <property type="entry name" value="GENERAL STRESS PROTEIN 20U"/>
    <property type="match status" value="1"/>
</dbReference>
<dbReference type="GO" id="GO:0003677">
    <property type="term" value="F:DNA binding"/>
    <property type="evidence" value="ECO:0007669"/>
    <property type="project" value="UniProtKB-KW"/>
</dbReference>
<feature type="domain" description="Ferritin/DPS" evidence="3">
    <location>
        <begin position="19"/>
        <end position="155"/>
    </location>
</feature>
<dbReference type="CDD" id="cd01043">
    <property type="entry name" value="DPS"/>
    <property type="match status" value="1"/>
</dbReference>
<dbReference type="InterPro" id="IPR008331">
    <property type="entry name" value="Ferritin_DPS_dom"/>
</dbReference>
<dbReference type="GO" id="GO:0008199">
    <property type="term" value="F:ferric iron binding"/>
    <property type="evidence" value="ECO:0007669"/>
    <property type="project" value="InterPro"/>
</dbReference>
<proteinExistence type="inferred from homology"/>
<dbReference type="GeneID" id="92714834"/>
<sequence length="163" mass="18274">MKTLDYIKLNESGVANVVSALHQLLADFQVHYTNLRGFHWNIKGHGFFVLHEKFESMYDDAAEKIDEIAERILMLGGVPENKFSGYLKVAKIKEVSDISCGSDAVSHILETYSYLIGEERKVIKLAGEAGDDVTADLMTGYLKEQEKMVWMLTAFSTKSCTGK</sequence>
<evidence type="ECO:0000256" key="2">
    <source>
        <dbReference type="RuleBase" id="RU003875"/>
    </source>
</evidence>
<dbReference type="Pfam" id="PF00210">
    <property type="entry name" value="Ferritin"/>
    <property type="match status" value="1"/>
</dbReference>
<gene>
    <name evidence="4" type="ORF">SAMN05444350_15715</name>
</gene>
<dbReference type="Gene3D" id="1.20.1260.10">
    <property type="match status" value="1"/>
</dbReference>
<evidence type="ECO:0000256" key="1">
    <source>
        <dbReference type="ARBA" id="ARBA00009497"/>
    </source>
</evidence>
<dbReference type="InterPro" id="IPR023188">
    <property type="entry name" value="DPS_DNA-bd_CS"/>
</dbReference>
<dbReference type="GO" id="GO:0016722">
    <property type="term" value="F:oxidoreductase activity, acting on metal ions"/>
    <property type="evidence" value="ECO:0007669"/>
    <property type="project" value="InterPro"/>
</dbReference>
<dbReference type="Proteomes" id="UP000184192">
    <property type="component" value="Unassembled WGS sequence"/>
</dbReference>
<evidence type="ECO:0000313" key="4">
    <source>
        <dbReference type="EMBL" id="SHJ75972.1"/>
    </source>
</evidence>
<dbReference type="PRINTS" id="PR01346">
    <property type="entry name" value="HELNAPAPROT"/>
</dbReference>
<keyword evidence="5" id="KW-1185">Reference proteome</keyword>
<dbReference type="PROSITE" id="PS00818">
    <property type="entry name" value="DPS_1"/>
    <property type="match status" value="1"/>
</dbReference>
<name>A0A1M6LXS0_9BACE</name>
<protein>
    <submittedName>
        <fullName evidence="4">Starvation-inducible DNA-binding protein</fullName>
    </submittedName>
</protein>
<dbReference type="EMBL" id="FQZN01000057">
    <property type="protein sequence ID" value="SHJ75972.1"/>
    <property type="molecule type" value="Genomic_DNA"/>
</dbReference>